<reference evidence="2" key="1">
    <citation type="journal article" date="2019" name="Int. J. Syst. Evol. Microbiol.">
        <title>The Global Catalogue of Microorganisms (GCM) 10K type strain sequencing project: providing services to taxonomists for standard genome sequencing and annotation.</title>
        <authorList>
            <consortium name="The Broad Institute Genomics Platform"/>
            <consortium name="The Broad Institute Genome Sequencing Center for Infectious Disease"/>
            <person name="Wu L."/>
            <person name="Ma J."/>
        </authorList>
    </citation>
    <scope>NUCLEOTIDE SEQUENCE [LARGE SCALE GENOMIC DNA]</scope>
    <source>
        <strain evidence="2">CCUG 60559</strain>
    </source>
</reference>
<gene>
    <name evidence="1" type="ORF">ACFQQA_08865</name>
</gene>
<name>A0ABW2IVD2_9GAMM</name>
<keyword evidence="2" id="KW-1185">Reference proteome</keyword>
<accession>A0ABW2IVD2</accession>
<dbReference type="Proteomes" id="UP001596506">
    <property type="component" value="Unassembled WGS sequence"/>
</dbReference>
<protein>
    <submittedName>
        <fullName evidence="1">Uncharacterized protein</fullName>
    </submittedName>
</protein>
<dbReference type="EMBL" id="JBHTBD010000002">
    <property type="protein sequence ID" value="MFC7294836.1"/>
    <property type="molecule type" value="Genomic_DNA"/>
</dbReference>
<dbReference type="RefSeq" id="WP_264754752.1">
    <property type="nucleotide sequence ID" value="NZ_JBHTBD010000002.1"/>
</dbReference>
<evidence type="ECO:0000313" key="1">
    <source>
        <dbReference type="EMBL" id="MFC7294836.1"/>
    </source>
</evidence>
<proteinExistence type="predicted"/>
<organism evidence="1 2">
    <name type="scientific">Marinobacter aromaticivorans</name>
    <dbReference type="NCBI Taxonomy" id="1494078"/>
    <lineage>
        <taxon>Bacteria</taxon>
        <taxon>Pseudomonadati</taxon>
        <taxon>Pseudomonadota</taxon>
        <taxon>Gammaproteobacteria</taxon>
        <taxon>Pseudomonadales</taxon>
        <taxon>Marinobacteraceae</taxon>
        <taxon>Marinobacter</taxon>
    </lineage>
</organism>
<sequence>MQKTLDDLHSKTGLPDDFKKNINLFPSDIDTGDLGYRQTHASS</sequence>
<comment type="caution">
    <text evidence="1">The sequence shown here is derived from an EMBL/GenBank/DDBJ whole genome shotgun (WGS) entry which is preliminary data.</text>
</comment>
<evidence type="ECO:0000313" key="2">
    <source>
        <dbReference type="Proteomes" id="UP001596506"/>
    </source>
</evidence>